<dbReference type="EMBL" id="WODC01000001">
    <property type="protein sequence ID" value="MUM76705.1"/>
    <property type="molecule type" value="Genomic_DNA"/>
</dbReference>
<accession>A0A7K1KKW0</accession>
<evidence type="ECO:0000313" key="2">
    <source>
        <dbReference type="Proteomes" id="UP000461162"/>
    </source>
</evidence>
<name>A0A7K1KKW0_9BACT</name>
<dbReference type="InterPro" id="IPR029063">
    <property type="entry name" value="SAM-dependent_MTases_sf"/>
</dbReference>
<reference evidence="1 2" key="1">
    <citation type="submission" date="2019-11" db="EMBL/GenBank/DDBJ databases">
        <title>Pseudodesulfovibrio alkaliphilus, sp. nov., an alkaliphilic sulfate-reducing bacteria from mud volcano of Taman peninsula, Russia.</title>
        <authorList>
            <person name="Frolova A."/>
            <person name="Merkel A.Y."/>
            <person name="Slobodkin A.I."/>
        </authorList>
    </citation>
    <scope>NUCLEOTIDE SEQUENCE [LARGE SCALE GENOMIC DNA]</scope>
    <source>
        <strain evidence="1 2">F-1</strain>
    </source>
</reference>
<sequence length="369" mass="42416">MLQAKDSSPKKTLSRQIGMGYLPREQSCPKARINAMQETGTKSFSTCSRHAPGKIGEWRTNMDDAAILERIRKGMQRSDVFNLIPASSSRILDIGYGDGNLLLRLKHQKNCTELYGIETHKSRFNSMEGMLDGNWNMCLGPEDNHLDDKFIGYFNYIIMHDVLEHIYDPWMFLSYIRRYASPECRLLLVCPNAQYWQTIFSLLQGDFPYGLDGHYNEDHIRWFTPKSMIEMALLAGLKIEECHLLLSSKINGDLLGFINSNANKGNILPMPPQGFDHRQYINFFPPILDDLSHDAGVDVLFRNGGTKGYLGFYAVKILLISTVAHMDEELDRMTTGTMKVRRRLFMEKHAASYAKRLPREWKAYIWQPG</sequence>
<keyword evidence="1" id="KW-0808">Transferase</keyword>
<dbReference type="GO" id="GO:0008168">
    <property type="term" value="F:methyltransferase activity"/>
    <property type="evidence" value="ECO:0007669"/>
    <property type="project" value="UniProtKB-KW"/>
</dbReference>
<protein>
    <submittedName>
        <fullName evidence="1">Methyltransferase domain-containing protein</fullName>
    </submittedName>
</protein>
<dbReference type="Proteomes" id="UP000461162">
    <property type="component" value="Unassembled WGS sequence"/>
</dbReference>
<keyword evidence="1" id="KW-0489">Methyltransferase</keyword>
<evidence type="ECO:0000313" key="1">
    <source>
        <dbReference type="EMBL" id="MUM76705.1"/>
    </source>
</evidence>
<keyword evidence="2" id="KW-1185">Reference proteome</keyword>
<proteinExistence type="predicted"/>
<organism evidence="1 2">
    <name type="scientific">Pseudodesulfovibrio alkaliphilus</name>
    <dbReference type="NCBI Taxonomy" id="2661613"/>
    <lineage>
        <taxon>Bacteria</taxon>
        <taxon>Pseudomonadati</taxon>
        <taxon>Thermodesulfobacteriota</taxon>
        <taxon>Desulfovibrionia</taxon>
        <taxon>Desulfovibrionales</taxon>
        <taxon>Desulfovibrionaceae</taxon>
    </lineage>
</organism>
<dbReference type="Gene3D" id="3.40.50.150">
    <property type="entry name" value="Vaccinia Virus protein VP39"/>
    <property type="match status" value="1"/>
</dbReference>
<dbReference type="SUPFAM" id="SSF53335">
    <property type="entry name" value="S-adenosyl-L-methionine-dependent methyltransferases"/>
    <property type="match status" value="1"/>
</dbReference>
<dbReference type="AlphaFoldDB" id="A0A7K1KKW0"/>
<dbReference type="GO" id="GO:0032259">
    <property type="term" value="P:methylation"/>
    <property type="evidence" value="ECO:0007669"/>
    <property type="project" value="UniProtKB-KW"/>
</dbReference>
<comment type="caution">
    <text evidence="1">The sequence shown here is derived from an EMBL/GenBank/DDBJ whole genome shotgun (WGS) entry which is preliminary data.</text>
</comment>
<dbReference type="Pfam" id="PF13489">
    <property type="entry name" value="Methyltransf_23"/>
    <property type="match status" value="1"/>
</dbReference>
<gene>
    <name evidence="1" type="ORF">GKC30_03545</name>
</gene>